<proteinExistence type="predicted"/>
<comment type="caution">
    <text evidence="1">The sequence shown here is derived from an EMBL/GenBank/DDBJ whole genome shotgun (WGS) entry which is preliminary data.</text>
</comment>
<evidence type="ECO:0000313" key="1">
    <source>
        <dbReference type="EMBL" id="KAG0144396.1"/>
    </source>
</evidence>
<keyword evidence="2" id="KW-1185">Reference proteome</keyword>
<sequence length="173" mass="19748">MLDNGTLDRLLDMTIDAINLLSAQSWLREMLAFIFAAVHAWWVLLAVELPLEPRTRQERLWIGIWPAIYDIMLPMNPSGGSAVHVVLWSFFCDMVTLMQQVGAYGIHDVIQVLDDQLEESAENDPVRTKILRTRTALAHQEQIIFLPVDALIRQLTNQLFTAVKLKKHLCAVM</sequence>
<accession>A0A9P6T9S1</accession>
<gene>
    <name evidence="1" type="ORF">CROQUDRAFT_625635</name>
</gene>
<organism evidence="1 2">
    <name type="scientific">Cronartium quercuum f. sp. fusiforme G11</name>
    <dbReference type="NCBI Taxonomy" id="708437"/>
    <lineage>
        <taxon>Eukaryota</taxon>
        <taxon>Fungi</taxon>
        <taxon>Dikarya</taxon>
        <taxon>Basidiomycota</taxon>
        <taxon>Pucciniomycotina</taxon>
        <taxon>Pucciniomycetes</taxon>
        <taxon>Pucciniales</taxon>
        <taxon>Coleosporiaceae</taxon>
        <taxon>Cronartium</taxon>
    </lineage>
</organism>
<dbReference type="Proteomes" id="UP000886653">
    <property type="component" value="Unassembled WGS sequence"/>
</dbReference>
<name>A0A9P6T9S1_9BASI</name>
<evidence type="ECO:0000313" key="2">
    <source>
        <dbReference type="Proteomes" id="UP000886653"/>
    </source>
</evidence>
<dbReference type="AlphaFoldDB" id="A0A9P6T9S1"/>
<dbReference type="EMBL" id="MU167296">
    <property type="protein sequence ID" value="KAG0144396.1"/>
    <property type="molecule type" value="Genomic_DNA"/>
</dbReference>
<reference evidence="1" key="1">
    <citation type="submission" date="2013-11" db="EMBL/GenBank/DDBJ databases">
        <title>Genome sequence of the fusiform rust pathogen reveals effectors for host alternation and coevolution with pine.</title>
        <authorList>
            <consortium name="DOE Joint Genome Institute"/>
            <person name="Smith K."/>
            <person name="Pendleton A."/>
            <person name="Kubisiak T."/>
            <person name="Anderson C."/>
            <person name="Salamov A."/>
            <person name="Aerts A."/>
            <person name="Riley R."/>
            <person name="Clum A."/>
            <person name="Lindquist E."/>
            <person name="Ence D."/>
            <person name="Campbell M."/>
            <person name="Kronenberg Z."/>
            <person name="Feau N."/>
            <person name="Dhillon B."/>
            <person name="Hamelin R."/>
            <person name="Burleigh J."/>
            <person name="Smith J."/>
            <person name="Yandell M."/>
            <person name="Nelson C."/>
            <person name="Grigoriev I."/>
            <person name="Davis J."/>
        </authorList>
    </citation>
    <scope>NUCLEOTIDE SEQUENCE</scope>
    <source>
        <strain evidence="1">G11</strain>
    </source>
</reference>
<protein>
    <submittedName>
        <fullName evidence="1">Uncharacterized protein</fullName>
    </submittedName>
</protein>